<evidence type="ECO:0000313" key="2">
    <source>
        <dbReference type="Proteomes" id="UP000749646"/>
    </source>
</evidence>
<accession>A0A9P6LQD1</accession>
<dbReference type="OrthoDB" id="2250876at2759"/>
<reference evidence="1" key="1">
    <citation type="journal article" date="2020" name="Fungal Divers.">
        <title>Resolving the Mortierellaceae phylogeny through synthesis of multi-gene phylogenetics and phylogenomics.</title>
        <authorList>
            <person name="Vandepol N."/>
            <person name="Liber J."/>
            <person name="Desiro A."/>
            <person name="Na H."/>
            <person name="Kennedy M."/>
            <person name="Barry K."/>
            <person name="Grigoriev I.V."/>
            <person name="Miller A.N."/>
            <person name="O'Donnell K."/>
            <person name="Stajich J.E."/>
            <person name="Bonito G."/>
        </authorList>
    </citation>
    <scope>NUCLEOTIDE SEQUENCE</scope>
    <source>
        <strain evidence="1">MES-2147</strain>
    </source>
</reference>
<feature type="non-terminal residue" evidence="1">
    <location>
        <position position="273"/>
    </location>
</feature>
<dbReference type="EMBL" id="JAAAHW010010810">
    <property type="protein sequence ID" value="KAF9922698.1"/>
    <property type="molecule type" value="Genomic_DNA"/>
</dbReference>
<keyword evidence="2" id="KW-1185">Reference proteome</keyword>
<gene>
    <name evidence="1" type="ORF">BGZ65_009399</name>
</gene>
<sequence length="273" mass="30274">MNGQAIVINTVEVYGRLKTLDAHREQSVVRKGIPVASSLPPPFRTPYKNVWPLTIHSQEGDRLVIGTLSFNALVTSSLRLDTKMDASVGEHTLPFLLSDPAHSLRTRIFLDYDSVETGLRLAASPDATCVSNSDKVCQLRQTKTKFHDLSTYYLCRASSQFAQGHVYQPCTLYTLSSSDLIQSGAGLAASNIFRTIALNVLKSGERAVLERATVEKFRRQCTNDVSIANEMDTILSLYRNGMKSITIIDNHELNKPLEQMAMNLSTYITSVNT</sequence>
<organism evidence="1 2">
    <name type="scientific">Modicella reniformis</name>
    <dbReference type="NCBI Taxonomy" id="1440133"/>
    <lineage>
        <taxon>Eukaryota</taxon>
        <taxon>Fungi</taxon>
        <taxon>Fungi incertae sedis</taxon>
        <taxon>Mucoromycota</taxon>
        <taxon>Mortierellomycotina</taxon>
        <taxon>Mortierellomycetes</taxon>
        <taxon>Mortierellales</taxon>
        <taxon>Mortierellaceae</taxon>
        <taxon>Modicella</taxon>
    </lineage>
</organism>
<comment type="caution">
    <text evidence="1">The sequence shown here is derived from an EMBL/GenBank/DDBJ whole genome shotgun (WGS) entry which is preliminary data.</text>
</comment>
<dbReference type="AlphaFoldDB" id="A0A9P6LQD1"/>
<proteinExistence type="predicted"/>
<evidence type="ECO:0000313" key="1">
    <source>
        <dbReference type="EMBL" id="KAF9922698.1"/>
    </source>
</evidence>
<name>A0A9P6LQD1_9FUNG</name>
<protein>
    <submittedName>
        <fullName evidence="1">Uncharacterized protein</fullName>
    </submittedName>
</protein>
<dbReference type="Proteomes" id="UP000749646">
    <property type="component" value="Unassembled WGS sequence"/>
</dbReference>